<dbReference type="Proteomes" id="UP000835052">
    <property type="component" value="Unassembled WGS sequence"/>
</dbReference>
<keyword evidence="1" id="KW-0812">Transmembrane</keyword>
<keyword evidence="1" id="KW-0472">Membrane</keyword>
<accession>A0A8S1H118</accession>
<sequence length="285" mass="31207">MRSCVPSNIDQSTDASPRMKWNRAEGKLNLKLLLMIPMLYALPTTAIQTCCKRPINAYKDVDAISVECRTDVRCTEAPIYAYNARSGEKVYTFLNSAVKISTTVIIGNTTSFYLDNLEEIDHNGTGPALTLLNAELGLHSFIKLNIIKVPDYSVFCNGGAELIRIEGYIPQVVLDRLYKVGNDTLKPCKSWKATTQASVLGATQGAGVPSSNSSAVISRMCTQKTDAEEEKCSSNNTLLYIACGVIVVLLIVSVVSTIIALKFYFWRHKKDLILASLGKPQTATP</sequence>
<proteinExistence type="predicted"/>
<protein>
    <submittedName>
        <fullName evidence="2">Uncharacterized protein</fullName>
    </submittedName>
</protein>
<evidence type="ECO:0000313" key="2">
    <source>
        <dbReference type="EMBL" id="CAD6189469.1"/>
    </source>
</evidence>
<evidence type="ECO:0000256" key="1">
    <source>
        <dbReference type="SAM" id="Phobius"/>
    </source>
</evidence>
<reference evidence="2" key="1">
    <citation type="submission" date="2020-10" db="EMBL/GenBank/DDBJ databases">
        <authorList>
            <person name="Kikuchi T."/>
        </authorList>
    </citation>
    <scope>NUCLEOTIDE SEQUENCE</scope>
    <source>
        <strain evidence="2">NKZ352</strain>
    </source>
</reference>
<comment type="caution">
    <text evidence="2">The sequence shown here is derived from an EMBL/GenBank/DDBJ whole genome shotgun (WGS) entry which is preliminary data.</text>
</comment>
<keyword evidence="3" id="KW-1185">Reference proteome</keyword>
<keyword evidence="1" id="KW-1133">Transmembrane helix</keyword>
<evidence type="ECO:0000313" key="3">
    <source>
        <dbReference type="Proteomes" id="UP000835052"/>
    </source>
</evidence>
<gene>
    <name evidence="2" type="ORF">CAUJ_LOCUS5388</name>
</gene>
<name>A0A8S1H118_9PELO</name>
<dbReference type="AlphaFoldDB" id="A0A8S1H118"/>
<dbReference type="EMBL" id="CAJGYM010000011">
    <property type="protein sequence ID" value="CAD6189469.1"/>
    <property type="molecule type" value="Genomic_DNA"/>
</dbReference>
<feature type="transmembrane region" description="Helical" evidence="1">
    <location>
        <begin position="238"/>
        <end position="265"/>
    </location>
</feature>
<organism evidence="2 3">
    <name type="scientific">Caenorhabditis auriculariae</name>
    <dbReference type="NCBI Taxonomy" id="2777116"/>
    <lineage>
        <taxon>Eukaryota</taxon>
        <taxon>Metazoa</taxon>
        <taxon>Ecdysozoa</taxon>
        <taxon>Nematoda</taxon>
        <taxon>Chromadorea</taxon>
        <taxon>Rhabditida</taxon>
        <taxon>Rhabditina</taxon>
        <taxon>Rhabditomorpha</taxon>
        <taxon>Rhabditoidea</taxon>
        <taxon>Rhabditidae</taxon>
        <taxon>Peloderinae</taxon>
        <taxon>Caenorhabditis</taxon>
    </lineage>
</organism>